<reference evidence="4" key="3">
    <citation type="submission" date="2025-08" db="UniProtKB">
        <authorList>
            <consortium name="Ensembl"/>
        </authorList>
    </citation>
    <scope>IDENTIFICATION</scope>
    <source>
        <strain evidence="4">HNI</strain>
    </source>
</reference>
<feature type="compositionally biased region" description="Basic and acidic residues" evidence="2">
    <location>
        <begin position="1694"/>
        <end position="1705"/>
    </location>
</feature>
<keyword evidence="1" id="KW-0175">Coiled coil</keyword>
<feature type="compositionally biased region" description="Low complexity" evidence="2">
    <location>
        <begin position="1377"/>
        <end position="1391"/>
    </location>
</feature>
<dbReference type="Pfam" id="PF14309">
    <property type="entry name" value="DUF4378"/>
    <property type="match status" value="1"/>
</dbReference>
<feature type="compositionally biased region" description="Polar residues" evidence="2">
    <location>
        <begin position="1517"/>
        <end position="1533"/>
    </location>
</feature>
<feature type="region of interest" description="Disordered" evidence="2">
    <location>
        <begin position="1678"/>
        <end position="1915"/>
    </location>
</feature>
<feature type="compositionally biased region" description="Basic and acidic residues" evidence="2">
    <location>
        <begin position="1792"/>
        <end position="1813"/>
    </location>
</feature>
<feature type="region of interest" description="Disordered" evidence="2">
    <location>
        <begin position="1621"/>
        <end position="1653"/>
    </location>
</feature>
<dbReference type="InterPro" id="IPR000938">
    <property type="entry name" value="CAP-Gly_domain"/>
</dbReference>
<feature type="coiled-coil region" evidence="1">
    <location>
        <begin position="1000"/>
        <end position="1044"/>
    </location>
</feature>
<evidence type="ECO:0000256" key="2">
    <source>
        <dbReference type="SAM" id="MobiDB-lite"/>
    </source>
</evidence>
<dbReference type="InterPro" id="IPR025486">
    <property type="entry name" value="DUF4378"/>
</dbReference>
<dbReference type="PANTHER" id="PTHR13958:SF3">
    <property type="entry name" value="CAP-GLY DOMAIN-CONTAINING PROTEIN-RELATED"/>
    <property type="match status" value="1"/>
</dbReference>
<feature type="compositionally biased region" description="Basic and acidic residues" evidence="2">
    <location>
        <begin position="2011"/>
        <end position="2030"/>
    </location>
</feature>
<feature type="coiled-coil region" evidence="1">
    <location>
        <begin position="1418"/>
        <end position="1445"/>
    </location>
</feature>
<feature type="region of interest" description="Disordered" evidence="2">
    <location>
        <begin position="1175"/>
        <end position="1201"/>
    </location>
</feature>
<name>A0A3P9KU28_ORYLA</name>
<dbReference type="GO" id="GO:0034453">
    <property type="term" value="P:microtubule anchoring"/>
    <property type="evidence" value="ECO:0007669"/>
    <property type="project" value="InterPro"/>
</dbReference>
<feature type="region of interest" description="Disordered" evidence="2">
    <location>
        <begin position="1462"/>
        <end position="1533"/>
    </location>
</feature>
<feature type="compositionally biased region" description="Low complexity" evidence="2">
    <location>
        <begin position="32"/>
        <end position="45"/>
    </location>
</feature>
<feature type="compositionally biased region" description="Low complexity" evidence="2">
    <location>
        <begin position="1644"/>
        <end position="1653"/>
    </location>
</feature>
<feature type="compositionally biased region" description="Polar residues" evidence="2">
    <location>
        <begin position="898"/>
        <end position="918"/>
    </location>
</feature>
<dbReference type="GO" id="GO:0008017">
    <property type="term" value="F:microtubule binding"/>
    <property type="evidence" value="ECO:0007669"/>
    <property type="project" value="InterPro"/>
</dbReference>
<evidence type="ECO:0000259" key="3">
    <source>
        <dbReference type="PROSITE" id="PS50245"/>
    </source>
</evidence>
<feature type="compositionally biased region" description="Polar residues" evidence="2">
    <location>
        <begin position="2109"/>
        <end position="2127"/>
    </location>
</feature>
<dbReference type="SUPFAM" id="SSF74924">
    <property type="entry name" value="Cap-Gly domain"/>
    <property type="match status" value="1"/>
</dbReference>
<feature type="compositionally biased region" description="Polar residues" evidence="2">
    <location>
        <begin position="338"/>
        <end position="370"/>
    </location>
</feature>
<feature type="region of interest" description="Disordered" evidence="2">
    <location>
        <begin position="869"/>
        <end position="918"/>
    </location>
</feature>
<feature type="compositionally biased region" description="Polar residues" evidence="2">
    <location>
        <begin position="1501"/>
        <end position="1510"/>
    </location>
</feature>
<accession>A0A3P9KU28</accession>
<feature type="compositionally biased region" description="Polar residues" evidence="2">
    <location>
        <begin position="47"/>
        <end position="61"/>
    </location>
</feature>
<dbReference type="PROSITE" id="PS50245">
    <property type="entry name" value="CAP_GLY_2"/>
    <property type="match status" value="1"/>
</dbReference>
<dbReference type="Gene3D" id="2.30.30.190">
    <property type="entry name" value="CAP Gly-rich-like domain"/>
    <property type="match status" value="1"/>
</dbReference>
<feature type="compositionally biased region" description="Polar residues" evidence="2">
    <location>
        <begin position="1885"/>
        <end position="1907"/>
    </location>
</feature>
<evidence type="ECO:0000313" key="4">
    <source>
        <dbReference type="Ensembl" id="ENSORLP00020011980.1"/>
    </source>
</evidence>
<feature type="region of interest" description="Disordered" evidence="2">
    <location>
        <begin position="759"/>
        <end position="803"/>
    </location>
</feature>
<organism evidence="4 5">
    <name type="scientific">Oryzias latipes</name>
    <name type="common">Japanese rice fish</name>
    <name type="synonym">Japanese killifish</name>
    <dbReference type="NCBI Taxonomy" id="8090"/>
    <lineage>
        <taxon>Eukaryota</taxon>
        <taxon>Metazoa</taxon>
        <taxon>Chordata</taxon>
        <taxon>Craniata</taxon>
        <taxon>Vertebrata</taxon>
        <taxon>Euteleostomi</taxon>
        <taxon>Actinopterygii</taxon>
        <taxon>Neopterygii</taxon>
        <taxon>Teleostei</taxon>
        <taxon>Neoteleostei</taxon>
        <taxon>Acanthomorphata</taxon>
        <taxon>Ovalentaria</taxon>
        <taxon>Atherinomorphae</taxon>
        <taxon>Beloniformes</taxon>
        <taxon>Adrianichthyidae</taxon>
        <taxon>Oryziinae</taxon>
        <taxon>Oryzias</taxon>
    </lineage>
</organism>
<feature type="compositionally biased region" description="Polar residues" evidence="2">
    <location>
        <begin position="759"/>
        <end position="773"/>
    </location>
</feature>
<feature type="region of interest" description="Disordered" evidence="2">
    <location>
        <begin position="2261"/>
        <end position="2285"/>
    </location>
</feature>
<dbReference type="Proteomes" id="UP000265180">
    <property type="component" value="Chromosome 4"/>
</dbReference>
<feature type="compositionally biased region" description="Polar residues" evidence="2">
    <location>
        <begin position="145"/>
        <end position="157"/>
    </location>
</feature>
<feature type="compositionally biased region" description="Basic and acidic residues" evidence="2">
    <location>
        <begin position="547"/>
        <end position="556"/>
    </location>
</feature>
<dbReference type="Pfam" id="PF01302">
    <property type="entry name" value="CAP_GLY"/>
    <property type="match status" value="1"/>
</dbReference>
<feature type="domain" description="CAP-Gly" evidence="3">
    <location>
        <begin position="1937"/>
        <end position="1979"/>
    </location>
</feature>
<dbReference type="InterPro" id="IPR036859">
    <property type="entry name" value="CAP-Gly_dom_sf"/>
</dbReference>
<feature type="region of interest" description="Disordered" evidence="2">
    <location>
        <begin position="407"/>
        <end position="484"/>
    </location>
</feature>
<dbReference type="GO" id="GO:0005813">
    <property type="term" value="C:centrosome"/>
    <property type="evidence" value="ECO:0007669"/>
    <property type="project" value="InterPro"/>
</dbReference>
<feature type="compositionally biased region" description="Polar residues" evidence="2">
    <location>
        <begin position="833"/>
        <end position="845"/>
    </location>
</feature>
<feature type="compositionally biased region" description="Basic and acidic residues" evidence="2">
    <location>
        <begin position="1185"/>
        <end position="1200"/>
    </location>
</feature>
<feature type="region of interest" description="Disordered" evidence="2">
    <location>
        <begin position="330"/>
        <end position="387"/>
    </location>
</feature>
<feature type="coiled-coil region" evidence="1">
    <location>
        <begin position="1262"/>
        <end position="1346"/>
    </location>
</feature>
<feature type="region of interest" description="Disordered" evidence="2">
    <location>
        <begin position="714"/>
        <end position="737"/>
    </location>
</feature>
<dbReference type="InterPro" id="IPR028750">
    <property type="entry name" value="CEP350/CC187"/>
</dbReference>
<feature type="compositionally biased region" description="Basic and acidic residues" evidence="2">
    <location>
        <begin position="172"/>
        <end position="185"/>
    </location>
</feature>
<feature type="compositionally biased region" description="Basic and acidic residues" evidence="2">
    <location>
        <begin position="2098"/>
        <end position="2108"/>
    </location>
</feature>
<feature type="compositionally biased region" description="Low complexity" evidence="2">
    <location>
        <begin position="1473"/>
        <end position="1490"/>
    </location>
</feature>
<feature type="compositionally biased region" description="Low complexity" evidence="2">
    <location>
        <begin position="158"/>
        <end position="168"/>
    </location>
</feature>
<reference evidence="4" key="4">
    <citation type="submission" date="2025-09" db="UniProtKB">
        <authorList>
            <consortium name="Ensembl"/>
        </authorList>
    </citation>
    <scope>IDENTIFICATION</scope>
    <source>
        <strain evidence="4">HNI</strain>
    </source>
</reference>
<dbReference type="PANTHER" id="PTHR13958">
    <property type="entry name" value="CENTROSOME-ASSOCIATED PROTEIN 350"/>
    <property type="match status" value="1"/>
</dbReference>
<feature type="compositionally biased region" description="Polar residues" evidence="2">
    <location>
        <begin position="714"/>
        <end position="726"/>
    </location>
</feature>
<reference evidence="4 5" key="2">
    <citation type="submission" date="2017-04" db="EMBL/GenBank/DDBJ databases">
        <title>CpG methylation of centromeres and impact of large insertions on vertebrate speciation.</title>
        <authorList>
            <person name="Ichikawa K."/>
            <person name="Yoshimura J."/>
            <person name="Morishita S."/>
        </authorList>
    </citation>
    <scope>NUCLEOTIDE SEQUENCE</scope>
    <source>
        <strain evidence="4 5">HNI</strain>
    </source>
</reference>
<feature type="region of interest" description="Disordered" evidence="2">
    <location>
        <begin position="1369"/>
        <end position="1393"/>
    </location>
</feature>
<evidence type="ECO:0000256" key="1">
    <source>
        <dbReference type="SAM" id="Coils"/>
    </source>
</evidence>
<feature type="compositionally biased region" description="Polar residues" evidence="2">
    <location>
        <begin position="1629"/>
        <end position="1643"/>
    </location>
</feature>
<reference key="1">
    <citation type="journal article" date="2007" name="Nature">
        <title>The medaka draft genome and insights into vertebrate genome evolution.</title>
        <authorList>
            <person name="Kasahara M."/>
            <person name="Naruse K."/>
            <person name="Sasaki S."/>
            <person name="Nakatani Y."/>
            <person name="Qu W."/>
            <person name="Ahsan B."/>
            <person name="Yamada T."/>
            <person name="Nagayasu Y."/>
            <person name="Doi K."/>
            <person name="Kasai Y."/>
            <person name="Jindo T."/>
            <person name="Kobayashi D."/>
            <person name="Shimada A."/>
            <person name="Toyoda A."/>
            <person name="Kuroki Y."/>
            <person name="Fujiyama A."/>
            <person name="Sasaki T."/>
            <person name="Shimizu A."/>
            <person name="Asakawa S."/>
            <person name="Shimizu N."/>
            <person name="Hashimoto S."/>
            <person name="Yang J."/>
            <person name="Lee Y."/>
            <person name="Matsushima K."/>
            <person name="Sugano S."/>
            <person name="Sakaizumi M."/>
            <person name="Narita T."/>
            <person name="Ohishi K."/>
            <person name="Haga S."/>
            <person name="Ohta F."/>
            <person name="Nomoto H."/>
            <person name="Nogata K."/>
            <person name="Morishita T."/>
            <person name="Endo T."/>
            <person name="Shin-I T."/>
            <person name="Takeda H."/>
            <person name="Morishita S."/>
            <person name="Kohara Y."/>
        </authorList>
    </citation>
    <scope>NUCLEOTIDE SEQUENCE [LARGE SCALE GENOMIC DNA]</scope>
    <source>
        <strain>Hd-rR</strain>
    </source>
</reference>
<feature type="region of interest" description="Disordered" evidence="2">
    <location>
        <begin position="1"/>
        <end position="185"/>
    </location>
</feature>
<feature type="compositionally biased region" description="Polar residues" evidence="2">
    <location>
        <begin position="1832"/>
        <end position="1848"/>
    </location>
</feature>
<dbReference type="SMART" id="SM01052">
    <property type="entry name" value="CAP_GLY"/>
    <property type="match status" value="1"/>
</dbReference>
<evidence type="ECO:0000313" key="5">
    <source>
        <dbReference type="Proteomes" id="UP000265180"/>
    </source>
</evidence>
<feature type="region of interest" description="Disordered" evidence="2">
    <location>
        <begin position="2098"/>
        <end position="2127"/>
    </location>
</feature>
<feature type="compositionally biased region" description="Polar residues" evidence="2">
    <location>
        <begin position="79"/>
        <end position="114"/>
    </location>
</feature>
<feature type="region of interest" description="Disordered" evidence="2">
    <location>
        <begin position="545"/>
        <end position="576"/>
    </location>
</feature>
<dbReference type="Ensembl" id="ENSORLT00020019014.1">
    <property type="protein sequence ID" value="ENSORLP00020011980.1"/>
    <property type="gene ID" value="ENSORLG00020012941.1"/>
</dbReference>
<protein>
    <submittedName>
        <fullName evidence="4">Centrosomal protein 350</fullName>
    </submittedName>
</protein>
<feature type="region of interest" description="Disordered" evidence="2">
    <location>
        <begin position="828"/>
        <end position="847"/>
    </location>
</feature>
<feature type="compositionally biased region" description="Acidic residues" evidence="2">
    <location>
        <begin position="1718"/>
        <end position="1727"/>
    </location>
</feature>
<feature type="region of interest" description="Disordered" evidence="2">
    <location>
        <begin position="1985"/>
        <end position="2074"/>
    </location>
</feature>
<proteinExistence type="predicted"/>
<sequence>SGSGVLLDSIAVSPKRKSPRKVNSGSSKPRARSQQSPAKSSSRSPLRNATQDSNVRKTSSVDFKEPLVAYREPTPPPHTISQLETANPPSVPGSLQPSSLPHSDCAPSQQTNKQAVKDMDGTHSSAPESAEVRYLNDQPALDSSPLASNPGSSRQGESTPSSSPGSASQRLENLKRHQPDDKLEKLKERIRRQRQHLEEAAEREKLQGRLEQPIVTSVGNNMPTAKVRKVAVAPPAPIYKGFNNVETKIRTPDGKVLKEEEFHNLSREIYRDLSRQLAGNVFIHVRVNGRPSVHYQKLTHAVEAGTVRLISPASWREGQKLVKMLLGPVPKWPREEAPSSSADRQSGTEPRRSSPQNGTQRPQRGYQTKPRTQEETLDETPLGVNTSLLSPDIQGILDDLQLDCKASEKEQRARKSSRANPCPRTSRSASPVTRRPDSTSITDRGHKKRNYDADAVRQYIARQQEERKKRQAAQKRAQMEEAERKNQRLKALYEKQREVAKTLSAEASVAPVQKRLQETYTKLMLEEAQLGEEMILLQMAMYQPSGESDKENKRLEALQSPSSSDKSLNDLPPPRLFRNDLEAGVSTFPQPDPLNAAVQCVTGPDSHAPAASNEHLLSQLLRLEAAVAASNMKHTTAPAAAASSTKSPSKMSRIEALKATAASLSSRIESEARKLAGQGINYGATSSLDVDAILAPGASNVEFRGWKGTVPYSSENPASPRTQRILSSPGHRSYSDNVLPGVGNLHDFRENKEITHNGLTNIPTNVHDSSAGSISEGPLLSEGSFSDEEMFPPRHPSRNVPKPDYLKAADCYAGQKRGNQRLLEFQREAAMSSALSPPQRESSNAHWEELNKGSPLSVINIFTRNLQGRNVEPKSPHASPLHSDNGRGSPAVYEEDFVSSQSSKASGQMKRGSNLSRSVNRRRETHLFSDHWGAFKLMDCVSLVGDLQYSPAVLQQRMAAELQYLESMQNSILQLGDVERLMGVSMAQQESASLAQMLKVKQQRHERELYELKIKAEREALEAKLQLEENRQEVARAHIELQESLAASQKEALEGLQESTSKMMSQQAEAAQHTADAARNIKEMAELARSQIVGTLNAPPVAVGSDQQDQQRTSYCKKQEDKSDCDRYRLLFFCVKWPDGYCVLIVCCILADSTSVATEYSLKFDEPMTEDEIEERSFRSVLPSESHRRGTIEKKSHHLDEWEDDGGSLNATLTPDVHITFSGGQDSFSQFTMDMVRQYMKDEEVRLQHQSSLLHLRQKALKEKTKTELAWLELQKKRLRDKGEDDKMPPIRKKQRGLLMKLQQEQAEIKRLQEANRAARKERQLLLKQQQEIERMRNTTLRLKERLKCAEWKGQPVKHLDSEAASSNVSLAADARSPSPSHSVSGSETSSIMQKLKKMRSHTDEKFLTKREQQLMQRRHHAEELLQWKQRLDQEEAEVRRMEKEALAVWEQKRLLEKDLKRSEVEEEEIPETASQPDSPQSPDSTTADSIVHTEGRWTQKPGSPSSTFPVSDPKTPLTSAQSSPANYSQDFPSASRLHSGQVWLFVELRPYFPIDNISDQSDIESRIKALKEELRKQKLMAFQLKKEQKKRHIERLKAEEASLLKQLETYNNFIEKTKAELSKESDSTPESLQIKDSNSNLEASSAKPPSSSLSINYSVSICHLIANLSSVMLDTFHEEDGHSSPSVQEDLSVEERAASPEQPDRPTTPKRQQSEEPASDVQEELELSSRPDHELSQQLFRLGQEEERGSPEKFPTAAQVCSSMKGEENPPESIVTPEQNDLKPVSVTFSKRSESLKDAKASSRADGYHDDFESAGTSAREDRGSKLDSPSGIQGSSKDSTNDSQDSVGEEEIFEELSQHPLESEDSHSSGRLLDIYQGKHGPSQETTKSVNSSHAPPISPQQTPAVSAGDEMPSFNIGDRVLVGGVQPGTLRFKGPTSFANGFWAGVELEQPEGSNNGTYDGVVYFECKDRHGIFAPPDKITHFPNKFEPYNDATEDEDSFSGDFSNEGDQKNKTSTDSSERPGHPKSENAPSVCEDAGCENKKKRSHLTSPHTDEAGRPVSNGNPADIILDFQDPSHPLIISDVDKAEQIKEADRKTRNLFENKDVSQTGIKNHQQVSRDQQGKQAVDTFADELLKDFLERTVEQFSEIKKVKEQKIIAANQMHDDNKEEGKRTVEQKDGLPFFLPAEQEELSSPELWNKSESPVLGASGQEELAKRLAELELSRELLEDQGDDQDWFDEDFGLSSRRKQILKEKEEAANLGGELPSSGKTPLRPELPPPPKLPEQPAMVVPHSVSEVGKMVHAATREIWEACSLGKGRALLDSQTPIPTPSLEYLSDESCKQEQEAVSIRSYKQAVFDLTWEIIQQIYAEDPVTDQPQWVKPRQFKSSSIYQVKTSGDINKIQEFVTAEILKLFGLKQDQNQKTDWQKMLKFGRKKRDRVDQILVQELQEEEAQWVNYDEDELSVKMQLADSIFDALLKDTAETFTRIFEKRPAVVSGST</sequence>